<dbReference type="InterPro" id="IPR036278">
    <property type="entry name" value="Sialidase_sf"/>
</dbReference>
<organism evidence="1 2">
    <name type="scientific">Paenibacillus roseopurpureus</name>
    <dbReference type="NCBI Taxonomy" id="2918901"/>
    <lineage>
        <taxon>Bacteria</taxon>
        <taxon>Bacillati</taxon>
        <taxon>Bacillota</taxon>
        <taxon>Bacilli</taxon>
        <taxon>Bacillales</taxon>
        <taxon>Paenibacillaceae</taxon>
        <taxon>Paenibacillus</taxon>
    </lineage>
</organism>
<dbReference type="RefSeq" id="WP_314798695.1">
    <property type="nucleotide sequence ID" value="NZ_CP130319.1"/>
</dbReference>
<gene>
    <name evidence="1" type="ORF">MJB10_22470</name>
</gene>
<accession>A0AA96RI10</accession>
<dbReference type="Gene3D" id="2.130.10.10">
    <property type="entry name" value="YVTN repeat-like/Quinoprotein amine dehydrogenase"/>
    <property type="match status" value="2"/>
</dbReference>
<evidence type="ECO:0000313" key="2">
    <source>
        <dbReference type="Proteomes" id="UP001304650"/>
    </source>
</evidence>
<dbReference type="InterPro" id="IPR015943">
    <property type="entry name" value="WD40/YVTN_repeat-like_dom_sf"/>
</dbReference>
<dbReference type="AlphaFoldDB" id="A0AA96RI10"/>
<sequence>MNPLLSVTQKVTSILISSLLILSMPNCISDEAKMTASLPSTSIPSNVKTEFETMAPPFAVRYIRSVMRPSMLPEDVVQLLGNTYKEVQTQSEMKSVTLWRYDIGVKEGFTPTATRDDQDWADETGIQEGSLYAQFLIRWVDGKAENYWLAYRGADHERKFEEVTGEFQVSAWALAPKEPPESFNKDIFGYSYMTDTRSGWAAGRKVWNTMDGGLTWVDHTPPKEGGSFNIFGVVDQNTLWTLFQPKELGMEISNANAESELSQQPVYLTSDGGDTWEQVEHPLKGHWGYHPAITLYDTQFVDKNVGYLYAYAEPGMVKERKSLFMMTSDSGRHWTEVSTDITNQEDIGFAMPNGMVLRDLKEPWITYTNTGNGKPTVFKSMTNGRSWERVRLEIPLQAVDTTTYPLTRPMFWGPHHSNGLMTFSFSKDNDLEGIIWYKTTDGGISWTSQVSTIESILGKQPSVGQKSGTFSMFAYDLNTLWLLLIESGELYRSTDGGEKWQFISSSPSFQNVQGIIFTSPEEGRAYSRLINLYTKDGGVTWTEQR</sequence>
<dbReference type="EMBL" id="CP130319">
    <property type="protein sequence ID" value="WNR43833.1"/>
    <property type="molecule type" value="Genomic_DNA"/>
</dbReference>
<dbReference type="SUPFAM" id="SSF50939">
    <property type="entry name" value="Sialidases"/>
    <property type="match status" value="1"/>
</dbReference>
<dbReference type="Proteomes" id="UP001304650">
    <property type="component" value="Chromosome"/>
</dbReference>
<keyword evidence="2" id="KW-1185">Reference proteome</keyword>
<evidence type="ECO:0000313" key="1">
    <source>
        <dbReference type="EMBL" id="WNR43833.1"/>
    </source>
</evidence>
<dbReference type="KEGG" id="proo:MJB10_22470"/>
<dbReference type="CDD" id="cd15482">
    <property type="entry name" value="Sialidase_non-viral"/>
    <property type="match status" value="1"/>
</dbReference>
<name>A0AA96RI10_9BACL</name>
<evidence type="ECO:0008006" key="3">
    <source>
        <dbReference type="Google" id="ProtNLM"/>
    </source>
</evidence>
<proteinExistence type="predicted"/>
<protein>
    <recommendedName>
        <fullName evidence="3">Sortilin N-terminal domain-containing protein</fullName>
    </recommendedName>
</protein>
<reference evidence="1" key="1">
    <citation type="submission" date="2022-02" db="EMBL/GenBank/DDBJ databases">
        <title>Paenibacillus sp. MBLB1832 Whole Genome Shotgun Sequencing.</title>
        <authorList>
            <person name="Hwang C.Y."/>
            <person name="Cho E.-S."/>
            <person name="Seo M.-J."/>
        </authorList>
    </citation>
    <scope>NUCLEOTIDE SEQUENCE</scope>
    <source>
        <strain evidence="1">MBLB1832</strain>
    </source>
</reference>